<sequence length="330" mass="34911">MTTMTVLRRIGAAVLVLWASFTLAFILLTALPGDAVSTRYADPELGLSASEIADMQQAYGSDEPVLTRYWNSLTGVLHLDFGNSLQTGADVMDSLTDALPGTLALALTGFLVALVIAVLVAVTATSLPDNRVCRWISTTLRALPPLFVSLPAFWLGIILIQLFSFTLEWIPVIHASGVQGLILPSVALAVPLSAPLAQVLIRSIDDVTDMPFITVVKARGAGAQWVLWRNVLRNAVLPAITIAGLTFGELVGGAVITEAVFSRAGVGAMTVDAVANRDTPVLMAVVVLAAAVYVIINLLVDLLYPVLDARLRTGEKTGQKTGKSGKKVQA</sequence>
<dbReference type="RefSeq" id="WP_073884062.1">
    <property type="nucleotide sequence ID" value="NZ_FAUH01000009.1"/>
</dbReference>
<keyword evidence="3" id="KW-1003">Cell membrane</keyword>
<dbReference type="CDD" id="cd06261">
    <property type="entry name" value="TM_PBP2"/>
    <property type="match status" value="1"/>
</dbReference>
<evidence type="ECO:0000313" key="9">
    <source>
        <dbReference type="EMBL" id="CUU66204.1"/>
    </source>
</evidence>
<evidence type="ECO:0000256" key="4">
    <source>
        <dbReference type="ARBA" id="ARBA00022692"/>
    </source>
</evidence>
<dbReference type="Pfam" id="PF19300">
    <property type="entry name" value="BPD_transp_1_N"/>
    <property type="match status" value="1"/>
</dbReference>
<dbReference type="AlphaFoldDB" id="A0A0X2NL50"/>
<dbReference type="InterPro" id="IPR000515">
    <property type="entry name" value="MetI-like"/>
</dbReference>
<evidence type="ECO:0000256" key="3">
    <source>
        <dbReference type="ARBA" id="ARBA00022475"/>
    </source>
</evidence>
<dbReference type="OrthoDB" id="9778910at2"/>
<dbReference type="InterPro" id="IPR035906">
    <property type="entry name" value="MetI-like_sf"/>
</dbReference>
<proteinExistence type="inferred from homology"/>
<evidence type="ECO:0000256" key="1">
    <source>
        <dbReference type="ARBA" id="ARBA00004651"/>
    </source>
</evidence>
<name>A0A0X2NL50_9CORY</name>
<feature type="transmembrane region" description="Helical" evidence="7">
    <location>
        <begin position="235"/>
        <end position="261"/>
    </location>
</feature>
<evidence type="ECO:0000256" key="5">
    <source>
        <dbReference type="ARBA" id="ARBA00022989"/>
    </source>
</evidence>
<evidence type="ECO:0000256" key="7">
    <source>
        <dbReference type="RuleBase" id="RU363032"/>
    </source>
</evidence>
<dbReference type="PROSITE" id="PS50928">
    <property type="entry name" value="ABC_TM1"/>
    <property type="match status" value="1"/>
</dbReference>
<feature type="transmembrane region" description="Helical" evidence="7">
    <location>
        <begin position="143"/>
        <end position="163"/>
    </location>
</feature>
<keyword evidence="2 7" id="KW-0813">Transport</keyword>
<dbReference type="Proteomes" id="UP000182498">
    <property type="component" value="Unassembled WGS sequence"/>
</dbReference>
<dbReference type="Gene3D" id="1.10.3720.10">
    <property type="entry name" value="MetI-like"/>
    <property type="match status" value="1"/>
</dbReference>
<comment type="similarity">
    <text evidence="7">Belongs to the binding-protein-dependent transport system permease family.</text>
</comment>
<feature type="transmembrane region" description="Helical" evidence="7">
    <location>
        <begin position="102"/>
        <end position="122"/>
    </location>
</feature>
<evidence type="ECO:0000259" key="8">
    <source>
        <dbReference type="PROSITE" id="PS50928"/>
    </source>
</evidence>
<dbReference type="PANTHER" id="PTHR43163:SF6">
    <property type="entry name" value="DIPEPTIDE TRANSPORT SYSTEM PERMEASE PROTEIN DPPB-RELATED"/>
    <property type="match status" value="1"/>
</dbReference>
<dbReference type="EMBL" id="FAUH01000009">
    <property type="protein sequence ID" value="CUU66204.1"/>
    <property type="molecule type" value="Genomic_DNA"/>
</dbReference>
<evidence type="ECO:0000256" key="2">
    <source>
        <dbReference type="ARBA" id="ARBA00022448"/>
    </source>
</evidence>
<reference evidence="10" key="1">
    <citation type="submission" date="2015-11" db="EMBL/GenBank/DDBJ databases">
        <authorList>
            <person name="Dugat-Bony E."/>
        </authorList>
    </citation>
    <scope>NUCLEOTIDE SEQUENCE [LARGE SCALE GENOMIC DNA]</scope>
    <source>
        <strain evidence="10">Mu292</strain>
    </source>
</reference>
<keyword evidence="5 7" id="KW-1133">Transmembrane helix</keyword>
<dbReference type="PANTHER" id="PTHR43163">
    <property type="entry name" value="DIPEPTIDE TRANSPORT SYSTEM PERMEASE PROTEIN DPPB-RELATED"/>
    <property type="match status" value="1"/>
</dbReference>
<feature type="transmembrane region" description="Helical" evidence="7">
    <location>
        <begin position="169"/>
        <end position="192"/>
    </location>
</feature>
<protein>
    <submittedName>
        <fullName evidence="9">ABC-type dipeptide/oligopeptide/nickel transport systems, permease components</fullName>
    </submittedName>
</protein>
<dbReference type="Pfam" id="PF00528">
    <property type="entry name" value="BPD_transp_1"/>
    <property type="match status" value="1"/>
</dbReference>
<dbReference type="GO" id="GO:0055085">
    <property type="term" value="P:transmembrane transport"/>
    <property type="evidence" value="ECO:0007669"/>
    <property type="project" value="InterPro"/>
</dbReference>
<comment type="subcellular location">
    <subcellularLocation>
        <location evidence="1 7">Cell membrane</location>
        <topology evidence="1 7">Multi-pass membrane protein</topology>
    </subcellularLocation>
</comment>
<dbReference type="GO" id="GO:0005886">
    <property type="term" value="C:plasma membrane"/>
    <property type="evidence" value="ECO:0007669"/>
    <property type="project" value="UniProtKB-SubCell"/>
</dbReference>
<evidence type="ECO:0000313" key="10">
    <source>
        <dbReference type="Proteomes" id="UP000182498"/>
    </source>
</evidence>
<dbReference type="SUPFAM" id="SSF161098">
    <property type="entry name" value="MetI-like"/>
    <property type="match status" value="1"/>
</dbReference>
<evidence type="ECO:0000256" key="6">
    <source>
        <dbReference type="ARBA" id="ARBA00023136"/>
    </source>
</evidence>
<dbReference type="InterPro" id="IPR045621">
    <property type="entry name" value="BPD_transp_1_N"/>
</dbReference>
<keyword evidence="4 7" id="KW-0812">Transmembrane</keyword>
<organism evidence="9 10">
    <name type="scientific">Corynebacterium variabile</name>
    <dbReference type="NCBI Taxonomy" id="1727"/>
    <lineage>
        <taxon>Bacteria</taxon>
        <taxon>Bacillati</taxon>
        <taxon>Actinomycetota</taxon>
        <taxon>Actinomycetes</taxon>
        <taxon>Mycobacteriales</taxon>
        <taxon>Corynebacteriaceae</taxon>
        <taxon>Corynebacterium</taxon>
    </lineage>
</organism>
<gene>
    <name evidence="9" type="ORF">CVAR292_01542</name>
</gene>
<feature type="transmembrane region" description="Helical" evidence="7">
    <location>
        <begin position="281"/>
        <end position="304"/>
    </location>
</feature>
<feature type="domain" description="ABC transmembrane type-1" evidence="8">
    <location>
        <begin position="99"/>
        <end position="304"/>
    </location>
</feature>
<accession>A0A0X2NL50</accession>
<keyword evidence="6 7" id="KW-0472">Membrane</keyword>
<keyword evidence="10" id="KW-1185">Reference proteome</keyword>